<proteinExistence type="predicted"/>
<dbReference type="AlphaFoldDB" id="A0A0E9Q5Z0"/>
<reference evidence="1" key="1">
    <citation type="submission" date="2014-11" db="EMBL/GenBank/DDBJ databases">
        <authorList>
            <person name="Amaro Gonzalez C."/>
        </authorList>
    </citation>
    <scope>NUCLEOTIDE SEQUENCE</scope>
</reference>
<organism evidence="1">
    <name type="scientific">Anguilla anguilla</name>
    <name type="common">European freshwater eel</name>
    <name type="synonym">Muraena anguilla</name>
    <dbReference type="NCBI Taxonomy" id="7936"/>
    <lineage>
        <taxon>Eukaryota</taxon>
        <taxon>Metazoa</taxon>
        <taxon>Chordata</taxon>
        <taxon>Craniata</taxon>
        <taxon>Vertebrata</taxon>
        <taxon>Euteleostomi</taxon>
        <taxon>Actinopterygii</taxon>
        <taxon>Neopterygii</taxon>
        <taxon>Teleostei</taxon>
        <taxon>Anguilliformes</taxon>
        <taxon>Anguillidae</taxon>
        <taxon>Anguilla</taxon>
    </lineage>
</organism>
<accession>A0A0E9Q5Z0</accession>
<name>A0A0E9Q5Z0_ANGAN</name>
<evidence type="ECO:0000313" key="1">
    <source>
        <dbReference type="EMBL" id="JAH11730.1"/>
    </source>
</evidence>
<reference evidence="1" key="2">
    <citation type="journal article" date="2015" name="Fish Shellfish Immunol.">
        <title>Early steps in the European eel (Anguilla anguilla)-Vibrio vulnificus interaction in the gills: Role of the RtxA13 toxin.</title>
        <authorList>
            <person name="Callol A."/>
            <person name="Pajuelo D."/>
            <person name="Ebbesson L."/>
            <person name="Teles M."/>
            <person name="MacKenzie S."/>
            <person name="Amaro C."/>
        </authorList>
    </citation>
    <scope>NUCLEOTIDE SEQUENCE</scope>
</reference>
<protein>
    <submittedName>
        <fullName evidence="1">Uncharacterized protein</fullName>
    </submittedName>
</protein>
<dbReference type="EMBL" id="GBXM01096847">
    <property type="protein sequence ID" value="JAH11730.1"/>
    <property type="molecule type" value="Transcribed_RNA"/>
</dbReference>
<sequence>MSCKTKMPDPARTKHCTTQGLNASFRFLRFLSRYQPLNVLPQQNVKLLKK</sequence>